<gene>
    <name evidence="1" type="ORF">DW888_10710</name>
</gene>
<dbReference type="Pfam" id="PF04338">
    <property type="entry name" value="DUF481"/>
    <property type="match status" value="1"/>
</dbReference>
<dbReference type="EMBL" id="QSGO01000007">
    <property type="protein sequence ID" value="RHB35114.1"/>
    <property type="molecule type" value="Genomic_DNA"/>
</dbReference>
<sequence>MREICIYTILCLFCSVTLVAQEVPFEGLHLDDLISVPGERKPGTFKSPLPAVKLPDFEILRPDKPFVPHWPRPSLPGMTPVRFSQTNQLRSLSLWKPSRRLTVRGDYFSSASLPVETYSAYSVRSEAEADYKLTKKLSLYLSTNYISDRYHTPRSLYTMGTGGGVTYQFNNKFQLKTGVYYQYNTVLRKWEWMYLTGLIFCF</sequence>
<dbReference type="RefSeq" id="WP_002562670.1">
    <property type="nucleotide sequence ID" value="NZ_CABJFV010000007.1"/>
</dbReference>
<evidence type="ECO:0000313" key="2">
    <source>
        <dbReference type="Proteomes" id="UP000284379"/>
    </source>
</evidence>
<comment type="caution">
    <text evidence="1">The sequence shown here is derived from an EMBL/GenBank/DDBJ whole genome shotgun (WGS) entry which is preliminary data.</text>
</comment>
<reference evidence="1 2" key="1">
    <citation type="submission" date="2018-08" db="EMBL/GenBank/DDBJ databases">
        <title>A genome reference for cultivated species of the human gut microbiota.</title>
        <authorList>
            <person name="Zou Y."/>
            <person name="Xue W."/>
            <person name="Luo G."/>
        </authorList>
    </citation>
    <scope>NUCLEOTIDE SEQUENCE [LARGE SCALE GENOMIC DNA]</scope>
    <source>
        <strain evidence="1 2">AM40-30BH</strain>
    </source>
</reference>
<dbReference type="Proteomes" id="UP000284379">
    <property type="component" value="Unassembled WGS sequence"/>
</dbReference>
<protein>
    <submittedName>
        <fullName evidence="1">DUF481 domain-containing protein</fullName>
    </submittedName>
</protein>
<name>A0A413VNR7_9BACE</name>
<dbReference type="InterPro" id="IPR007433">
    <property type="entry name" value="DUF481"/>
</dbReference>
<dbReference type="AlphaFoldDB" id="A0A413VNR7"/>
<organism evidence="1 2">
    <name type="scientific">Bacteroides nordii</name>
    <dbReference type="NCBI Taxonomy" id="291645"/>
    <lineage>
        <taxon>Bacteria</taxon>
        <taxon>Pseudomonadati</taxon>
        <taxon>Bacteroidota</taxon>
        <taxon>Bacteroidia</taxon>
        <taxon>Bacteroidales</taxon>
        <taxon>Bacteroidaceae</taxon>
        <taxon>Bacteroides</taxon>
    </lineage>
</organism>
<evidence type="ECO:0000313" key="1">
    <source>
        <dbReference type="EMBL" id="RHB35114.1"/>
    </source>
</evidence>
<proteinExistence type="predicted"/>
<dbReference type="GeneID" id="69501818"/>
<accession>A0A413VNR7</accession>